<dbReference type="PATRIC" id="fig|1305737.6.peg.1047"/>
<evidence type="ECO:0000313" key="2">
    <source>
        <dbReference type="Proteomes" id="UP000050421"/>
    </source>
</evidence>
<comment type="caution">
    <text evidence="1">The sequence shown here is derived from an EMBL/GenBank/DDBJ whole genome shotgun (WGS) entry which is preliminary data.</text>
</comment>
<organism evidence="1 2">
    <name type="scientific">Algoriphagus marincola HL-49</name>
    <dbReference type="NCBI Taxonomy" id="1305737"/>
    <lineage>
        <taxon>Bacteria</taxon>
        <taxon>Pseudomonadati</taxon>
        <taxon>Bacteroidota</taxon>
        <taxon>Cytophagia</taxon>
        <taxon>Cytophagales</taxon>
        <taxon>Cyclobacteriaceae</taxon>
        <taxon>Algoriphagus</taxon>
    </lineage>
</organism>
<accession>A0A0P8ALC6</accession>
<evidence type="ECO:0000313" key="1">
    <source>
        <dbReference type="EMBL" id="KPQ19588.1"/>
    </source>
</evidence>
<dbReference type="STRING" id="1305737.GCA_000526355_00289"/>
<sequence>MDYKPLFETLKTKGSLFIKEGNGSVIHFQYADTWQEDLGSDWVFLLFDVFQIRSVAEQFSEVSLDIVDYASKPTIYHSPASDLLPKGLPENGKIRFALIRDKAWNGFLFQASKLLMARWENVKSPVDFQVKELFPLFSPNLKELFLSPEGDVKIIKG</sequence>
<proteinExistence type="predicted"/>
<gene>
    <name evidence="1" type="ORF">HLUCCX10_01945</name>
</gene>
<reference evidence="1 2" key="1">
    <citation type="submission" date="2015-09" db="EMBL/GenBank/DDBJ databases">
        <title>Identification and resolution of microdiversity through metagenomic sequencing of parallel consortia.</title>
        <authorList>
            <person name="Nelson W.C."/>
            <person name="Romine M.F."/>
            <person name="Lindemann S.R."/>
        </authorList>
    </citation>
    <scope>NUCLEOTIDE SEQUENCE [LARGE SCALE GENOMIC DNA]</scope>
    <source>
        <strain evidence="1">HL-49</strain>
    </source>
</reference>
<dbReference type="Proteomes" id="UP000050421">
    <property type="component" value="Unassembled WGS sequence"/>
</dbReference>
<dbReference type="OrthoDB" id="824257at2"/>
<dbReference type="AlphaFoldDB" id="A0A0P8ALC6"/>
<protein>
    <submittedName>
        <fullName evidence="1">Uncharacterized protein</fullName>
    </submittedName>
</protein>
<name>A0A0P8ALC6_9BACT</name>
<dbReference type="EMBL" id="LJXT01000007">
    <property type="protein sequence ID" value="KPQ19588.1"/>
    <property type="molecule type" value="Genomic_DNA"/>
</dbReference>